<comment type="caution">
    <text evidence="1">The sequence shown here is derived from an EMBL/GenBank/DDBJ whole genome shotgun (WGS) entry which is preliminary data.</text>
</comment>
<keyword evidence="2" id="KW-1185">Reference proteome</keyword>
<protein>
    <submittedName>
        <fullName evidence="1">Uncharacterized protein</fullName>
    </submittedName>
</protein>
<dbReference type="Proteomes" id="UP001066276">
    <property type="component" value="Chromosome 3_2"/>
</dbReference>
<gene>
    <name evidence="1" type="ORF">NDU88_003290</name>
</gene>
<reference evidence="1" key="1">
    <citation type="journal article" date="2022" name="bioRxiv">
        <title>Sequencing and chromosome-scale assembly of the giantPleurodeles waltlgenome.</title>
        <authorList>
            <person name="Brown T."/>
            <person name="Elewa A."/>
            <person name="Iarovenko S."/>
            <person name="Subramanian E."/>
            <person name="Araus A.J."/>
            <person name="Petzold A."/>
            <person name="Susuki M."/>
            <person name="Suzuki K.-i.T."/>
            <person name="Hayashi T."/>
            <person name="Toyoda A."/>
            <person name="Oliveira C."/>
            <person name="Osipova E."/>
            <person name="Leigh N.D."/>
            <person name="Simon A."/>
            <person name="Yun M.H."/>
        </authorList>
    </citation>
    <scope>NUCLEOTIDE SEQUENCE</scope>
    <source>
        <strain evidence="1">20211129_DDA</strain>
        <tissue evidence="1">Liver</tissue>
    </source>
</reference>
<organism evidence="1 2">
    <name type="scientific">Pleurodeles waltl</name>
    <name type="common">Iberian ribbed newt</name>
    <dbReference type="NCBI Taxonomy" id="8319"/>
    <lineage>
        <taxon>Eukaryota</taxon>
        <taxon>Metazoa</taxon>
        <taxon>Chordata</taxon>
        <taxon>Craniata</taxon>
        <taxon>Vertebrata</taxon>
        <taxon>Euteleostomi</taxon>
        <taxon>Amphibia</taxon>
        <taxon>Batrachia</taxon>
        <taxon>Caudata</taxon>
        <taxon>Salamandroidea</taxon>
        <taxon>Salamandridae</taxon>
        <taxon>Pleurodelinae</taxon>
        <taxon>Pleurodeles</taxon>
    </lineage>
</organism>
<evidence type="ECO:0000313" key="1">
    <source>
        <dbReference type="EMBL" id="KAJ1178041.1"/>
    </source>
</evidence>
<dbReference type="AlphaFoldDB" id="A0AAV7TP44"/>
<name>A0AAV7TP44_PLEWA</name>
<sequence length="116" mass="12771">MVGVVYIHIPVRHDGLGIYILKSAECWVLYPTAVDYMSVISMAVAQVLVCHIMSVNGSWRLEMQGCSSLSSVALRAQRCPRSLPSISSACRLPLTLHNRVSYRFPVVLGPTTHDGE</sequence>
<accession>A0AAV7TP44</accession>
<evidence type="ECO:0000313" key="2">
    <source>
        <dbReference type="Proteomes" id="UP001066276"/>
    </source>
</evidence>
<proteinExistence type="predicted"/>
<dbReference type="EMBL" id="JANPWB010000006">
    <property type="protein sequence ID" value="KAJ1178041.1"/>
    <property type="molecule type" value="Genomic_DNA"/>
</dbReference>